<name>A0A6C0E0D5_9ZZZZ</name>
<proteinExistence type="predicted"/>
<feature type="compositionally biased region" description="Basic residues" evidence="1">
    <location>
        <begin position="8"/>
        <end position="25"/>
    </location>
</feature>
<dbReference type="EMBL" id="MN739711">
    <property type="protein sequence ID" value="QHT22504.1"/>
    <property type="molecule type" value="Genomic_DNA"/>
</dbReference>
<feature type="region of interest" description="Disordered" evidence="1">
    <location>
        <begin position="1"/>
        <end position="25"/>
    </location>
</feature>
<organism evidence="2">
    <name type="scientific">viral metagenome</name>
    <dbReference type="NCBI Taxonomy" id="1070528"/>
    <lineage>
        <taxon>unclassified sequences</taxon>
        <taxon>metagenomes</taxon>
        <taxon>organismal metagenomes</taxon>
    </lineage>
</organism>
<evidence type="ECO:0000313" key="2">
    <source>
        <dbReference type="EMBL" id="QHT22504.1"/>
    </source>
</evidence>
<reference evidence="2" key="1">
    <citation type="journal article" date="2020" name="Nature">
        <title>Giant virus diversity and host interactions through global metagenomics.</title>
        <authorList>
            <person name="Schulz F."/>
            <person name="Roux S."/>
            <person name="Paez-Espino D."/>
            <person name="Jungbluth S."/>
            <person name="Walsh D.A."/>
            <person name="Denef V.J."/>
            <person name="McMahon K.D."/>
            <person name="Konstantinidis K.T."/>
            <person name="Eloe-Fadrosh E.A."/>
            <person name="Kyrpides N.C."/>
            <person name="Woyke T."/>
        </authorList>
    </citation>
    <scope>NUCLEOTIDE SEQUENCE</scope>
    <source>
        <strain evidence="2">GVMAG-M-3300023179-111</strain>
    </source>
</reference>
<dbReference type="AlphaFoldDB" id="A0A6C0E0D5"/>
<sequence length="118" mass="13498">MNNIIDKGKKKRKKSGKKKSKKKSKQIIYCGNNRLHPDVVNGRAIIGTKFRCLKKGYGAGFYSPVDVNFLNEYEPIDTRRIYCGNKEQLPEGYDRHGNLPSCFQKGFATGKREKALRN</sequence>
<protein>
    <submittedName>
        <fullName evidence="2">Uncharacterized protein</fullName>
    </submittedName>
</protein>
<evidence type="ECO:0000256" key="1">
    <source>
        <dbReference type="SAM" id="MobiDB-lite"/>
    </source>
</evidence>
<accession>A0A6C0E0D5</accession>